<dbReference type="PATRIC" id="fig|1029756.8.peg.1516"/>
<dbReference type="PANTHER" id="PTHR30535">
    <property type="entry name" value="VITAMIN B12-BINDING PROTEIN"/>
    <property type="match status" value="1"/>
</dbReference>
<dbReference type="EMBL" id="CP006912">
    <property type="protein sequence ID" value="AHB48215.1"/>
    <property type="molecule type" value="Genomic_DNA"/>
</dbReference>
<dbReference type="SUPFAM" id="SSF53807">
    <property type="entry name" value="Helical backbone' metal receptor"/>
    <property type="match status" value="1"/>
</dbReference>
<feature type="domain" description="Fe/B12 periplasmic-binding" evidence="2">
    <location>
        <begin position="27"/>
        <end position="282"/>
    </location>
</feature>
<reference evidence="3 4" key="1">
    <citation type="journal article" date="2014" name="Genome Announc.">
        <title>Complete Genome Sequence of Hyphomicrobium nitrativorans Strain NL23, a Denitrifying Bacterium Isolated from Biofilm of a Methanol-Fed Denitrification System Treating Seawater at the Montreal Biodome.</title>
        <authorList>
            <person name="Martineau C."/>
            <person name="Villeneuve C."/>
            <person name="Mauffrey F."/>
            <person name="Villemur R."/>
        </authorList>
    </citation>
    <scope>NUCLEOTIDE SEQUENCE [LARGE SCALE GENOMIC DNA]</scope>
    <source>
        <strain evidence="3">NL23</strain>
    </source>
</reference>
<protein>
    <submittedName>
        <fullName evidence="3">ABC transporter substrate-binding protein</fullName>
    </submittedName>
</protein>
<dbReference type="OrthoDB" id="1632039at2"/>
<gene>
    <name evidence="3" type="ORF">W911_07235</name>
</gene>
<feature type="chain" id="PRO_5004740624" evidence="1">
    <location>
        <begin position="22"/>
        <end position="286"/>
    </location>
</feature>
<keyword evidence="1" id="KW-0732">Signal</keyword>
<evidence type="ECO:0000313" key="4">
    <source>
        <dbReference type="Proteomes" id="UP000018542"/>
    </source>
</evidence>
<dbReference type="Pfam" id="PF01497">
    <property type="entry name" value="Peripla_BP_2"/>
    <property type="match status" value="1"/>
</dbReference>
<dbReference type="Proteomes" id="UP000018542">
    <property type="component" value="Chromosome"/>
</dbReference>
<proteinExistence type="predicted"/>
<evidence type="ECO:0000259" key="2">
    <source>
        <dbReference type="PROSITE" id="PS50983"/>
    </source>
</evidence>
<dbReference type="InterPro" id="IPR002491">
    <property type="entry name" value="ABC_transptr_periplasmic_BD"/>
</dbReference>
<accession>V5SDT6</accession>
<dbReference type="HOGENOM" id="CLU_038034_8_0_5"/>
<dbReference type="GO" id="GO:0071281">
    <property type="term" value="P:cellular response to iron ion"/>
    <property type="evidence" value="ECO:0007669"/>
    <property type="project" value="TreeGrafter"/>
</dbReference>
<dbReference type="Gene3D" id="3.40.50.1980">
    <property type="entry name" value="Nitrogenase molybdenum iron protein domain"/>
    <property type="match status" value="2"/>
</dbReference>
<dbReference type="PROSITE" id="PS50983">
    <property type="entry name" value="FE_B12_PBP"/>
    <property type="match status" value="1"/>
</dbReference>
<dbReference type="STRING" id="1029756.W911_07235"/>
<dbReference type="InterPro" id="IPR050902">
    <property type="entry name" value="ABC_Transporter_SBP"/>
</dbReference>
<dbReference type="PANTHER" id="PTHR30535:SF34">
    <property type="entry name" value="MOLYBDATE-BINDING PROTEIN MOLA"/>
    <property type="match status" value="1"/>
</dbReference>
<name>V5SDT6_9HYPH</name>
<evidence type="ECO:0000313" key="3">
    <source>
        <dbReference type="EMBL" id="AHB48215.1"/>
    </source>
</evidence>
<organism evidence="3 4">
    <name type="scientific">Hyphomicrobium nitrativorans NL23</name>
    <dbReference type="NCBI Taxonomy" id="1029756"/>
    <lineage>
        <taxon>Bacteria</taxon>
        <taxon>Pseudomonadati</taxon>
        <taxon>Pseudomonadota</taxon>
        <taxon>Alphaproteobacteria</taxon>
        <taxon>Hyphomicrobiales</taxon>
        <taxon>Hyphomicrobiaceae</taxon>
        <taxon>Hyphomicrobium</taxon>
    </lineage>
</organism>
<dbReference type="KEGG" id="hni:W911_07235"/>
<feature type="signal peptide" evidence="1">
    <location>
        <begin position="1"/>
        <end position="21"/>
    </location>
</feature>
<keyword evidence="4" id="KW-1185">Reference proteome</keyword>
<evidence type="ECO:0000256" key="1">
    <source>
        <dbReference type="SAM" id="SignalP"/>
    </source>
</evidence>
<sequence>MAIAALISAAALVVASLPLHAEAPPRRVVSMNLCTDQMAMLMAAPGQLHSVSHLARDPKSSVLPDEARRFVVNHGLAEEIFMMQPDLVLAGTFTSRASVAMLKRLGFRVEQFPPAYSFDEIREQIRRLGNLLGREKRAEELVEELDRRLAATPAPDETAWRPLAALHFANSYTVGSGTLSSEVVQRAGLENLGTRLGLSGTIRLPLEILVVSAPDLIVGGTRYESSAPALAYQTFEHPALSAILQGRPMTAVPDRYWVCGAPFTAEAVRILADAAAQLSPRKPVAP</sequence>
<dbReference type="AlphaFoldDB" id="V5SDT6"/>